<name>A0AAX3Y4R5_RHOOP</name>
<evidence type="ECO:0000313" key="1">
    <source>
        <dbReference type="EMBL" id="WLF44267.1"/>
    </source>
</evidence>
<dbReference type="EMBL" id="CP130953">
    <property type="protein sequence ID" value="WLF44267.1"/>
    <property type="molecule type" value="Genomic_DNA"/>
</dbReference>
<accession>A0AAX3Y4R5</accession>
<dbReference type="RefSeq" id="WP_304708529.1">
    <property type="nucleotide sequence ID" value="NZ_CP130953.1"/>
</dbReference>
<organism evidence="1 2">
    <name type="scientific">Rhodococcus opacus</name>
    <name type="common">Nocardia opaca</name>
    <dbReference type="NCBI Taxonomy" id="37919"/>
    <lineage>
        <taxon>Bacteria</taxon>
        <taxon>Bacillati</taxon>
        <taxon>Actinomycetota</taxon>
        <taxon>Actinomycetes</taxon>
        <taxon>Mycobacteriales</taxon>
        <taxon>Nocardiaceae</taxon>
        <taxon>Rhodococcus</taxon>
    </lineage>
</organism>
<evidence type="ECO:0000313" key="2">
    <source>
        <dbReference type="Proteomes" id="UP001231166"/>
    </source>
</evidence>
<gene>
    <name evidence="1" type="ORF">Q5707_19985</name>
</gene>
<dbReference type="AlphaFoldDB" id="A0AAX3Y4R5"/>
<proteinExistence type="predicted"/>
<protein>
    <submittedName>
        <fullName evidence="1">Uncharacterized protein</fullName>
    </submittedName>
</protein>
<dbReference type="Proteomes" id="UP001231166">
    <property type="component" value="Chromosome"/>
</dbReference>
<sequence length="95" mass="10301">MSEGAVPGGQLGHPIVRARAEISRGAVAGRRLNRTSCTIRLTSGCVTARFRDHLLRHLIVRRVRHRTKNEGREGVTWSGLVSVFVDGALICGATV</sequence>
<reference evidence="1" key="1">
    <citation type="submission" date="2023-07" db="EMBL/GenBank/DDBJ databases">
        <title>Genomic analysis of Rhodococcus opacus VOC-14 with glycol ethers degradation activity.</title>
        <authorList>
            <person name="Narkevich D.A."/>
            <person name="Hlushen A.M."/>
            <person name="Akhremchuk A.E."/>
            <person name="Sikolenko M.A."/>
            <person name="Valentovich L.N."/>
        </authorList>
    </citation>
    <scope>NUCLEOTIDE SEQUENCE</scope>
    <source>
        <strain evidence="1">VOC-14</strain>
    </source>
</reference>